<keyword evidence="3" id="KW-1185">Reference proteome</keyword>
<reference evidence="2 3" key="1">
    <citation type="journal article" date="2015" name="BMC Genomics">
        <title>Comparative genomics of Fructobacillus spp. and Leuconostoc spp. reveals niche-specific evolution of Fructobacillus spp.</title>
        <authorList>
            <person name="Endo A."/>
            <person name="Tanizawa Y."/>
            <person name="Tanaka N."/>
            <person name="Maeno S."/>
            <person name="Kumar H."/>
            <person name="Shiwa Y."/>
            <person name="Okada S."/>
            <person name="Yoshikawa H."/>
            <person name="Dicks L."/>
            <person name="Nakagawa J."/>
            <person name="Arita M."/>
        </authorList>
    </citation>
    <scope>NUCLEOTIDE SEQUENCE [LARGE SCALE GENOMIC DNA]</scope>
    <source>
        <strain evidence="2 3">JCM 12225</strain>
    </source>
</reference>
<keyword evidence="1" id="KW-0812">Transmembrane</keyword>
<name>A0A0K8MGZ7_9LACO</name>
<accession>A0A0K8MGZ7</accession>
<protein>
    <recommendedName>
        <fullName evidence="4">DUF2628 domain-containing protein</fullName>
    </recommendedName>
</protein>
<sequence length="102" mass="11936">MFVNLFNPYTHQRKQAKLGYSWTTFFFGCLPALFRGHFLWFFIGLLVLLIFGLETIGIVPGLYGIVMGFFYNKIYVKHLIKKGFQPATQEDENLLLSKNIFF</sequence>
<evidence type="ECO:0000313" key="3">
    <source>
        <dbReference type="Proteomes" id="UP000253891"/>
    </source>
</evidence>
<dbReference type="RefSeq" id="WP_061993194.1">
    <property type="nucleotide sequence ID" value="NZ_DF968001.1"/>
</dbReference>
<keyword evidence="1" id="KW-1133">Transmembrane helix</keyword>
<proteinExistence type="predicted"/>
<feature type="transmembrane region" description="Helical" evidence="1">
    <location>
        <begin position="40"/>
        <end position="71"/>
    </location>
</feature>
<dbReference type="EMBL" id="DF968001">
    <property type="protein sequence ID" value="GAO99810.1"/>
    <property type="molecule type" value="Genomic_DNA"/>
</dbReference>
<evidence type="ECO:0000313" key="2">
    <source>
        <dbReference type="EMBL" id="GAO99810.1"/>
    </source>
</evidence>
<dbReference type="OrthoDB" id="5233at2"/>
<feature type="transmembrane region" description="Helical" evidence="1">
    <location>
        <begin position="18"/>
        <end position="34"/>
    </location>
</feature>
<organism evidence="2 3">
    <name type="scientific">Fructobacillus ficulneus</name>
    <dbReference type="NCBI Taxonomy" id="157463"/>
    <lineage>
        <taxon>Bacteria</taxon>
        <taxon>Bacillati</taxon>
        <taxon>Bacillota</taxon>
        <taxon>Bacilli</taxon>
        <taxon>Lactobacillales</taxon>
        <taxon>Lactobacillaceae</taxon>
        <taxon>Fructobacillus</taxon>
    </lineage>
</organism>
<evidence type="ECO:0000256" key="1">
    <source>
        <dbReference type="SAM" id="Phobius"/>
    </source>
</evidence>
<evidence type="ECO:0008006" key="4">
    <source>
        <dbReference type="Google" id="ProtNLM"/>
    </source>
</evidence>
<gene>
    <name evidence="2" type="ORF">FFIC_240850</name>
</gene>
<keyword evidence="1" id="KW-0472">Membrane</keyword>
<dbReference type="AlphaFoldDB" id="A0A0K8MGZ7"/>
<dbReference type="Proteomes" id="UP000253891">
    <property type="component" value="Unassembled WGS sequence"/>
</dbReference>